<dbReference type="InterPro" id="IPR015422">
    <property type="entry name" value="PyrdxlP-dep_Trfase_small"/>
</dbReference>
<dbReference type="GO" id="GO:0046872">
    <property type="term" value="F:metal ion binding"/>
    <property type="evidence" value="ECO:0007669"/>
    <property type="project" value="UniProtKB-KW"/>
</dbReference>
<dbReference type="RefSeq" id="WP_068164353.1">
    <property type="nucleotide sequence ID" value="NZ_JXJX01000002.1"/>
</dbReference>
<dbReference type="InterPro" id="IPR016454">
    <property type="entry name" value="Cysteine_dSase"/>
</dbReference>
<evidence type="ECO:0000256" key="1">
    <source>
        <dbReference type="ARBA" id="ARBA00001933"/>
    </source>
</evidence>
<dbReference type="EMBL" id="JXJX01000002">
    <property type="protein sequence ID" value="PCS07882.1"/>
    <property type="molecule type" value="Genomic_DNA"/>
</dbReference>
<comment type="similarity">
    <text evidence="2">Belongs to the class-V pyridoxal-phosphate-dependent aminotransferase family. NifS/IscS subfamily.</text>
</comment>
<keyword evidence="12" id="KW-0032">Aminotransferase</keyword>
<dbReference type="Gene3D" id="1.10.260.50">
    <property type="match status" value="1"/>
</dbReference>
<evidence type="ECO:0000256" key="5">
    <source>
        <dbReference type="ARBA" id="ARBA00022723"/>
    </source>
</evidence>
<dbReference type="Gene3D" id="3.40.640.10">
    <property type="entry name" value="Type I PLP-dependent aspartate aminotransferase-like (Major domain)"/>
    <property type="match status" value="1"/>
</dbReference>
<keyword evidence="7" id="KW-0408">Iron</keyword>
<sequence>MIYLDNAATTPLLPEVAQEMFEISLSVMGNPSSIHTAGRAAAKLIRQAREDIANLLHVPSDHLIFTSGGSEANTQALLGYALANRDKGKHLVTTAIEHHSVLNTFAYLRDRHQFDITIIHPDSDGNYTADMVLDAVKEDTILVSTMYANNETGQVLPISEIGNALKTHKAVYHVDAVQVMGKLPIQPLDLGIDLLSASAHKFHGPKGVGFLYYNNVRLDPLIHGGEQENKKRAGTENIPGIVGMAKALSLAYHDMTDNYQKVTALKAHLLAQLTGLTYYLNQFGTKTMPHVINIGFPGVNHNLLLMKLDLQGVAISTGSACTAGDIASSHVLEACYGPNSPKLKESVRISFSDLTTATEIDNFIEILTNILSHT</sequence>
<evidence type="ECO:0000313" key="13">
    <source>
        <dbReference type="Proteomes" id="UP000242246"/>
    </source>
</evidence>
<dbReference type="InterPro" id="IPR015421">
    <property type="entry name" value="PyrdxlP-dep_Trfase_major"/>
</dbReference>
<dbReference type="OrthoDB" id="9808002at2"/>
<evidence type="ECO:0000256" key="10">
    <source>
        <dbReference type="RuleBase" id="RU004504"/>
    </source>
</evidence>
<feature type="domain" description="Aminotransferase class V" evidence="11">
    <location>
        <begin position="2"/>
        <end position="363"/>
    </location>
</feature>
<keyword evidence="5" id="KW-0479">Metal-binding</keyword>
<dbReference type="EC" id="2.8.1.7" evidence="3"/>
<dbReference type="AlphaFoldDB" id="A0A2A5S358"/>
<comment type="caution">
    <text evidence="12">The sequence shown here is derived from an EMBL/GenBank/DDBJ whole genome shotgun (WGS) entry which is preliminary data.</text>
</comment>
<gene>
    <name evidence="12" type="ORF">RU87_GL000618</name>
</gene>
<evidence type="ECO:0000259" key="11">
    <source>
        <dbReference type="Pfam" id="PF00266"/>
    </source>
</evidence>
<evidence type="ECO:0000256" key="9">
    <source>
        <dbReference type="ARBA" id="ARBA00050776"/>
    </source>
</evidence>
<keyword evidence="8" id="KW-0411">Iron-sulfur</keyword>
<dbReference type="STRING" id="1348632.GCA_001591745_01628"/>
<dbReference type="SUPFAM" id="SSF53383">
    <property type="entry name" value="PLP-dependent transferases"/>
    <property type="match status" value="1"/>
</dbReference>
<dbReference type="PANTHER" id="PTHR11601">
    <property type="entry name" value="CYSTEINE DESULFURYLASE FAMILY MEMBER"/>
    <property type="match status" value="1"/>
</dbReference>
<comment type="cofactor">
    <cofactor evidence="1 10">
        <name>pyridoxal 5'-phosphate</name>
        <dbReference type="ChEBI" id="CHEBI:597326"/>
    </cofactor>
</comment>
<dbReference type="Proteomes" id="UP000242246">
    <property type="component" value="Unassembled WGS sequence"/>
</dbReference>
<dbReference type="InterPro" id="IPR020578">
    <property type="entry name" value="Aminotrans_V_PyrdxlP_BS"/>
</dbReference>
<evidence type="ECO:0000256" key="7">
    <source>
        <dbReference type="ARBA" id="ARBA00023004"/>
    </source>
</evidence>
<evidence type="ECO:0000256" key="6">
    <source>
        <dbReference type="ARBA" id="ARBA00022898"/>
    </source>
</evidence>
<dbReference type="InterPro" id="IPR015424">
    <property type="entry name" value="PyrdxlP-dep_Trfase"/>
</dbReference>
<keyword evidence="4 12" id="KW-0808">Transferase</keyword>
<keyword evidence="6" id="KW-0663">Pyridoxal phosphate</keyword>
<evidence type="ECO:0000256" key="2">
    <source>
        <dbReference type="ARBA" id="ARBA00006490"/>
    </source>
</evidence>
<evidence type="ECO:0000256" key="3">
    <source>
        <dbReference type="ARBA" id="ARBA00012239"/>
    </source>
</evidence>
<name>A0A2A5S358_9LACT</name>
<accession>A0A2A5S358</accession>
<dbReference type="Pfam" id="PF00266">
    <property type="entry name" value="Aminotran_5"/>
    <property type="match status" value="1"/>
</dbReference>
<dbReference type="GO" id="GO:0051536">
    <property type="term" value="F:iron-sulfur cluster binding"/>
    <property type="evidence" value="ECO:0007669"/>
    <property type="project" value="UniProtKB-KW"/>
</dbReference>
<evidence type="ECO:0000256" key="8">
    <source>
        <dbReference type="ARBA" id="ARBA00023014"/>
    </source>
</evidence>
<keyword evidence="13" id="KW-1185">Reference proteome</keyword>
<dbReference type="PIRSF" id="PIRSF005572">
    <property type="entry name" value="NifS"/>
    <property type="match status" value="1"/>
</dbReference>
<dbReference type="PANTHER" id="PTHR11601:SF34">
    <property type="entry name" value="CYSTEINE DESULFURASE"/>
    <property type="match status" value="1"/>
</dbReference>
<reference evidence="12 13" key="1">
    <citation type="submission" date="2014-12" db="EMBL/GenBank/DDBJ databases">
        <title>Draft genome sequences of 10 type strains of Lactococcus.</title>
        <authorList>
            <person name="Sun Z."/>
            <person name="Zhong Z."/>
            <person name="Liu W."/>
            <person name="Zhang W."/>
            <person name="Zhang H."/>
        </authorList>
    </citation>
    <scope>NUCLEOTIDE SEQUENCE [LARGE SCALE GENOMIC DNA]</scope>
    <source>
        <strain evidence="12 13">DSM 20686</strain>
    </source>
</reference>
<evidence type="ECO:0000313" key="12">
    <source>
        <dbReference type="EMBL" id="PCS07882.1"/>
    </source>
</evidence>
<dbReference type="GO" id="GO:0031071">
    <property type="term" value="F:cysteine desulfurase activity"/>
    <property type="evidence" value="ECO:0007669"/>
    <property type="project" value="UniProtKB-EC"/>
</dbReference>
<dbReference type="PROSITE" id="PS00595">
    <property type="entry name" value="AA_TRANSFER_CLASS_5"/>
    <property type="match status" value="1"/>
</dbReference>
<proteinExistence type="inferred from homology"/>
<evidence type="ECO:0000256" key="4">
    <source>
        <dbReference type="ARBA" id="ARBA00022679"/>
    </source>
</evidence>
<dbReference type="GO" id="GO:0008483">
    <property type="term" value="F:transaminase activity"/>
    <property type="evidence" value="ECO:0007669"/>
    <property type="project" value="UniProtKB-KW"/>
</dbReference>
<dbReference type="InterPro" id="IPR000192">
    <property type="entry name" value="Aminotrans_V_dom"/>
</dbReference>
<organism evidence="12 13">
    <name type="scientific">Pseudolactococcus plantarum</name>
    <dbReference type="NCBI Taxonomy" id="1365"/>
    <lineage>
        <taxon>Bacteria</taxon>
        <taxon>Bacillati</taxon>
        <taxon>Bacillota</taxon>
        <taxon>Bacilli</taxon>
        <taxon>Lactobacillales</taxon>
        <taxon>Streptococcaceae</taxon>
        <taxon>Pseudolactococcus</taxon>
    </lineage>
</organism>
<comment type="catalytic activity">
    <reaction evidence="9">
        <text>(sulfur carrier)-H + L-cysteine = (sulfur carrier)-SH + L-alanine</text>
        <dbReference type="Rhea" id="RHEA:43892"/>
        <dbReference type="Rhea" id="RHEA-COMP:14737"/>
        <dbReference type="Rhea" id="RHEA-COMP:14739"/>
        <dbReference type="ChEBI" id="CHEBI:29917"/>
        <dbReference type="ChEBI" id="CHEBI:35235"/>
        <dbReference type="ChEBI" id="CHEBI:57972"/>
        <dbReference type="ChEBI" id="CHEBI:64428"/>
        <dbReference type="EC" id="2.8.1.7"/>
    </reaction>
</comment>
<dbReference type="Gene3D" id="3.90.1150.10">
    <property type="entry name" value="Aspartate Aminotransferase, domain 1"/>
    <property type="match status" value="1"/>
</dbReference>
<protein>
    <recommendedName>
        <fullName evidence="3">cysteine desulfurase</fullName>
        <ecNumber evidence="3">2.8.1.7</ecNumber>
    </recommendedName>
</protein>